<sequence>MTVIELDRKRNVLRIGNSSKDIDRYVDVTVIYEVTHVTDFGDGWYDIHRGKTRLGHITDVETVKEKW</sequence>
<accession>X1DXZ4</accession>
<name>X1DXZ4_9ZZZZ</name>
<dbReference type="EMBL" id="BARU01000006">
    <property type="protein sequence ID" value="GAH25142.1"/>
    <property type="molecule type" value="Genomic_DNA"/>
</dbReference>
<dbReference type="AlphaFoldDB" id="X1DXZ4"/>
<gene>
    <name evidence="1" type="ORF">S03H2_00087</name>
</gene>
<proteinExistence type="predicted"/>
<protein>
    <submittedName>
        <fullName evidence="1">Uncharacterized protein</fullName>
    </submittedName>
</protein>
<comment type="caution">
    <text evidence="1">The sequence shown here is derived from an EMBL/GenBank/DDBJ whole genome shotgun (WGS) entry which is preliminary data.</text>
</comment>
<evidence type="ECO:0000313" key="1">
    <source>
        <dbReference type="EMBL" id="GAH25142.1"/>
    </source>
</evidence>
<reference evidence="1" key="1">
    <citation type="journal article" date="2014" name="Front. Microbiol.">
        <title>High frequency of phylogenetically diverse reductive dehalogenase-homologous genes in deep subseafloor sedimentary metagenomes.</title>
        <authorList>
            <person name="Kawai M."/>
            <person name="Futagami T."/>
            <person name="Toyoda A."/>
            <person name="Takaki Y."/>
            <person name="Nishi S."/>
            <person name="Hori S."/>
            <person name="Arai W."/>
            <person name="Tsubouchi T."/>
            <person name="Morono Y."/>
            <person name="Uchiyama I."/>
            <person name="Ito T."/>
            <person name="Fujiyama A."/>
            <person name="Inagaki F."/>
            <person name="Takami H."/>
        </authorList>
    </citation>
    <scope>NUCLEOTIDE SEQUENCE</scope>
    <source>
        <strain evidence="1">Expedition CK06-06</strain>
    </source>
</reference>
<organism evidence="1">
    <name type="scientific">marine sediment metagenome</name>
    <dbReference type="NCBI Taxonomy" id="412755"/>
    <lineage>
        <taxon>unclassified sequences</taxon>
        <taxon>metagenomes</taxon>
        <taxon>ecological metagenomes</taxon>
    </lineage>
</organism>